<dbReference type="GO" id="GO:0016884">
    <property type="term" value="F:carbon-nitrogen ligase activity, with glutamine as amido-N-donor"/>
    <property type="evidence" value="ECO:0007669"/>
    <property type="project" value="InterPro"/>
</dbReference>
<name>A0A1I4SKL0_9BACT</name>
<dbReference type="RefSeq" id="WP_093393957.1">
    <property type="nucleotide sequence ID" value="NZ_FOUU01000002.1"/>
</dbReference>
<dbReference type="SUPFAM" id="SSF89095">
    <property type="entry name" value="GatB/YqeY motif"/>
    <property type="match status" value="1"/>
</dbReference>
<accession>A0A1I4SKL0</accession>
<keyword evidence="3" id="KW-1185">Reference proteome</keyword>
<sequence>MAAEIRSKIEEALKEAIRNRDETAKNALRGLLTAMKNREKELMKELDDQEVVKIVSSQVKMRRESVEQYKQGGRDDLVEKEEAEIRVLEQFLPRPLTDEELERLVEECIEEVKAKTPRDLGKVMKIIMPRVAGRADGKIVNEMVRKKLSG</sequence>
<dbReference type="EMBL" id="FOUU01000002">
    <property type="protein sequence ID" value="SFM64954.1"/>
    <property type="molecule type" value="Genomic_DNA"/>
</dbReference>
<dbReference type="InterPro" id="IPR042184">
    <property type="entry name" value="YqeY/Aim41_N"/>
</dbReference>
<evidence type="ECO:0008006" key="4">
    <source>
        <dbReference type="Google" id="ProtNLM"/>
    </source>
</evidence>
<reference evidence="2 3" key="1">
    <citation type="submission" date="2016-10" db="EMBL/GenBank/DDBJ databases">
        <authorList>
            <person name="de Groot N.N."/>
        </authorList>
    </citation>
    <scope>NUCLEOTIDE SEQUENCE [LARGE SCALE GENOMIC DNA]</scope>
    <source>
        <strain evidence="2 3">DSM 9990</strain>
    </source>
</reference>
<dbReference type="AlphaFoldDB" id="A0A1I4SKL0"/>
<dbReference type="Pfam" id="PF09424">
    <property type="entry name" value="YqeY"/>
    <property type="match status" value="1"/>
</dbReference>
<dbReference type="PANTHER" id="PTHR28055:SF1">
    <property type="entry name" value="ALTERED INHERITANCE OF MITOCHONDRIA PROTEIN 41, MITOCHONDRIAL"/>
    <property type="match status" value="1"/>
</dbReference>
<dbReference type="PANTHER" id="PTHR28055">
    <property type="entry name" value="ALTERED INHERITANCE OF MITOCHONDRIA PROTEIN 41, MITOCHONDRIAL"/>
    <property type="match status" value="1"/>
</dbReference>
<dbReference type="InterPro" id="IPR023168">
    <property type="entry name" value="GatB_Yqey_C_2"/>
</dbReference>
<dbReference type="STRING" id="39841.SAMN05660836_01014"/>
<dbReference type="Gene3D" id="1.10.1510.10">
    <property type="entry name" value="Uncharacterised protein YqeY/AIM41 PF09424, N-terminal domain"/>
    <property type="match status" value="1"/>
</dbReference>
<dbReference type="InterPro" id="IPR019004">
    <property type="entry name" value="YqeY/Aim41"/>
</dbReference>
<proteinExistence type="predicted"/>
<evidence type="ECO:0000313" key="3">
    <source>
        <dbReference type="Proteomes" id="UP000199611"/>
    </source>
</evidence>
<keyword evidence="1" id="KW-0175">Coiled coil</keyword>
<dbReference type="Proteomes" id="UP000199611">
    <property type="component" value="Unassembled WGS sequence"/>
</dbReference>
<evidence type="ECO:0000256" key="1">
    <source>
        <dbReference type="SAM" id="Coils"/>
    </source>
</evidence>
<feature type="coiled-coil region" evidence="1">
    <location>
        <begin position="6"/>
        <end position="52"/>
    </location>
</feature>
<dbReference type="InterPro" id="IPR003789">
    <property type="entry name" value="Asn/Gln_tRNA_amidoTrase-B-like"/>
</dbReference>
<protein>
    <recommendedName>
        <fullName evidence="4">GatB/YqeY domain-containing protein</fullName>
    </recommendedName>
</protein>
<evidence type="ECO:0000313" key="2">
    <source>
        <dbReference type="EMBL" id="SFM64954.1"/>
    </source>
</evidence>
<dbReference type="Gene3D" id="1.10.10.410">
    <property type="match status" value="1"/>
</dbReference>
<dbReference type="OrthoDB" id="9788127at2"/>
<gene>
    <name evidence="2" type="ORF">SAMN05660836_01014</name>
</gene>
<organism evidence="2 3">
    <name type="scientific">Thermodesulforhabdus norvegica</name>
    <dbReference type="NCBI Taxonomy" id="39841"/>
    <lineage>
        <taxon>Bacteria</taxon>
        <taxon>Pseudomonadati</taxon>
        <taxon>Thermodesulfobacteriota</taxon>
        <taxon>Syntrophobacteria</taxon>
        <taxon>Syntrophobacterales</taxon>
        <taxon>Thermodesulforhabdaceae</taxon>
        <taxon>Thermodesulforhabdus</taxon>
    </lineage>
</organism>